<dbReference type="Pfam" id="PF00392">
    <property type="entry name" value="GntR"/>
    <property type="match status" value="1"/>
</dbReference>
<dbReference type="EMBL" id="BSOS01000090">
    <property type="protein sequence ID" value="GLR68571.1"/>
    <property type="molecule type" value="Genomic_DNA"/>
</dbReference>
<dbReference type="Gene3D" id="1.20.120.530">
    <property type="entry name" value="GntR ligand-binding domain-like"/>
    <property type="match status" value="1"/>
</dbReference>
<evidence type="ECO:0000256" key="1">
    <source>
        <dbReference type="ARBA" id="ARBA00023015"/>
    </source>
</evidence>
<evidence type="ECO:0000256" key="4">
    <source>
        <dbReference type="SAM" id="MobiDB-lite"/>
    </source>
</evidence>
<keyword evidence="2" id="KW-0238">DNA-binding</keyword>
<evidence type="ECO:0000313" key="6">
    <source>
        <dbReference type="EMBL" id="GLR68571.1"/>
    </source>
</evidence>
<dbReference type="Gene3D" id="1.10.10.10">
    <property type="entry name" value="Winged helix-like DNA-binding domain superfamily/Winged helix DNA-binding domain"/>
    <property type="match status" value="1"/>
</dbReference>
<name>A0ABQ6A8R7_9PROT</name>
<dbReference type="SMART" id="SM00895">
    <property type="entry name" value="FCD"/>
    <property type="match status" value="1"/>
</dbReference>
<dbReference type="PROSITE" id="PS50949">
    <property type="entry name" value="HTH_GNTR"/>
    <property type="match status" value="1"/>
</dbReference>
<gene>
    <name evidence="6" type="ORF">GCM10010909_32520</name>
</gene>
<sequence length="244" mass="27782">MSRKTQAQRVREILENEMASGKLPPGSRVDEDSVATRLEVSRTPVREAVLQMVQDGLLEKRPRQGAFVPNLGLREMVQMFEFTAELSGICGKYAARRMTPDNLRELRAIHKKMESLLGKGDIHAYADMNTDFHVYIMRLARNNYMFDTTHNYGLRLLGYFRTHLFYPGKAEQDYHDHCTLMGAFERQDGDLAYELLRQHATIHGDVLAEYLLRSEPSPVPAARPEPEPVRISKPAPSRVSKPAA</sequence>
<organism evidence="6 7">
    <name type="scientific">Acidocella aquatica</name>
    <dbReference type="NCBI Taxonomy" id="1922313"/>
    <lineage>
        <taxon>Bacteria</taxon>
        <taxon>Pseudomonadati</taxon>
        <taxon>Pseudomonadota</taxon>
        <taxon>Alphaproteobacteria</taxon>
        <taxon>Acetobacterales</taxon>
        <taxon>Acidocellaceae</taxon>
        <taxon>Acidocella</taxon>
    </lineage>
</organism>
<reference evidence="7" key="1">
    <citation type="journal article" date="2019" name="Int. J. Syst. Evol. Microbiol.">
        <title>The Global Catalogue of Microorganisms (GCM) 10K type strain sequencing project: providing services to taxonomists for standard genome sequencing and annotation.</title>
        <authorList>
            <consortium name="The Broad Institute Genomics Platform"/>
            <consortium name="The Broad Institute Genome Sequencing Center for Infectious Disease"/>
            <person name="Wu L."/>
            <person name="Ma J."/>
        </authorList>
    </citation>
    <scope>NUCLEOTIDE SEQUENCE [LARGE SCALE GENOMIC DNA]</scope>
    <source>
        <strain evidence="7">NBRC 112502</strain>
    </source>
</reference>
<dbReference type="CDD" id="cd07377">
    <property type="entry name" value="WHTH_GntR"/>
    <property type="match status" value="1"/>
</dbReference>
<dbReference type="SUPFAM" id="SSF46785">
    <property type="entry name" value="Winged helix' DNA-binding domain"/>
    <property type="match status" value="1"/>
</dbReference>
<dbReference type="InterPro" id="IPR011711">
    <property type="entry name" value="GntR_C"/>
</dbReference>
<evidence type="ECO:0000256" key="2">
    <source>
        <dbReference type="ARBA" id="ARBA00023125"/>
    </source>
</evidence>
<keyword evidence="1" id="KW-0805">Transcription regulation</keyword>
<keyword evidence="7" id="KW-1185">Reference proteome</keyword>
<dbReference type="Proteomes" id="UP001156641">
    <property type="component" value="Unassembled WGS sequence"/>
</dbReference>
<evidence type="ECO:0000259" key="5">
    <source>
        <dbReference type="PROSITE" id="PS50949"/>
    </source>
</evidence>
<dbReference type="InterPro" id="IPR036388">
    <property type="entry name" value="WH-like_DNA-bd_sf"/>
</dbReference>
<evidence type="ECO:0000313" key="7">
    <source>
        <dbReference type="Proteomes" id="UP001156641"/>
    </source>
</evidence>
<dbReference type="PANTHER" id="PTHR43537:SF49">
    <property type="entry name" value="TRANSCRIPTIONAL REGULATORY PROTEIN"/>
    <property type="match status" value="1"/>
</dbReference>
<dbReference type="SUPFAM" id="SSF48008">
    <property type="entry name" value="GntR ligand-binding domain-like"/>
    <property type="match status" value="1"/>
</dbReference>
<comment type="caution">
    <text evidence="6">The sequence shown here is derived from an EMBL/GenBank/DDBJ whole genome shotgun (WGS) entry which is preliminary data.</text>
</comment>
<dbReference type="RefSeq" id="WP_284259415.1">
    <property type="nucleotide sequence ID" value="NZ_BSOS01000090.1"/>
</dbReference>
<dbReference type="PANTHER" id="PTHR43537">
    <property type="entry name" value="TRANSCRIPTIONAL REGULATOR, GNTR FAMILY"/>
    <property type="match status" value="1"/>
</dbReference>
<protein>
    <recommendedName>
        <fullName evidence="5">HTH gntR-type domain-containing protein</fullName>
    </recommendedName>
</protein>
<dbReference type="SMART" id="SM00345">
    <property type="entry name" value="HTH_GNTR"/>
    <property type="match status" value="1"/>
</dbReference>
<feature type="region of interest" description="Disordered" evidence="4">
    <location>
        <begin position="217"/>
        <end position="244"/>
    </location>
</feature>
<accession>A0ABQ6A8R7</accession>
<dbReference type="InterPro" id="IPR008920">
    <property type="entry name" value="TF_FadR/GntR_C"/>
</dbReference>
<proteinExistence type="predicted"/>
<dbReference type="InterPro" id="IPR036390">
    <property type="entry name" value="WH_DNA-bd_sf"/>
</dbReference>
<keyword evidence="3" id="KW-0804">Transcription</keyword>
<dbReference type="Pfam" id="PF07729">
    <property type="entry name" value="FCD"/>
    <property type="match status" value="1"/>
</dbReference>
<evidence type="ECO:0000256" key="3">
    <source>
        <dbReference type="ARBA" id="ARBA00023163"/>
    </source>
</evidence>
<feature type="domain" description="HTH gntR-type" evidence="5">
    <location>
        <begin position="4"/>
        <end position="71"/>
    </location>
</feature>
<dbReference type="InterPro" id="IPR000524">
    <property type="entry name" value="Tscrpt_reg_HTH_GntR"/>
</dbReference>